<reference evidence="1 2" key="1">
    <citation type="submission" date="2016-01" db="EMBL/GenBank/DDBJ databases">
        <authorList>
            <person name="Regsiter A."/>
            <person name="william w."/>
        </authorList>
    </citation>
    <scope>NUCLEOTIDE SEQUENCE [LARGE SCALE GENOMIC DNA]</scope>
    <source>
        <strain evidence="1 2">CFBP 5494</strain>
    </source>
</reference>
<dbReference type="EMBL" id="FBVY01000002">
    <property type="protein sequence ID" value="CUW85694.1"/>
    <property type="molecule type" value="Genomic_DNA"/>
</dbReference>
<evidence type="ECO:0000313" key="2">
    <source>
        <dbReference type="Proteomes" id="UP000191933"/>
    </source>
</evidence>
<evidence type="ECO:0000313" key="1">
    <source>
        <dbReference type="EMBL" id="CUW85694.1"/>
    </source>
</evidence>
<accession>A0A9W5F0W1</accession>
<keyword evidence="2" id="KW-1185">Reference proteome</keyword>
<proteinExistence type="predicted"/>
<comment type="caution">
    <text evidence="1">The sequence shown here is derived from an EMBL/GenBank/DDBJ whole genome shotgun (WGS) entry which is preliminary data.</text>
</comment>
<protein>
    <submittedName>
        <fullName evidence="1">Uncharacterized protein</fullName>
    </submittedName>
</protein>
<dbReference type="Proteomes" id="UP000191933">
    <property type="component" value="Unassembled WGS sequence"/>
</dbReference>
<dbReference type="RefSeq" id="WP_080822587.1">
    <property type="nucleotide sequence ID" value="NZ_LT009718.1"/>
</dbReference>
<organism evidence="1 2">
    <name type="scientific">Agrobacterium genomosp. 2 str. CFBP 5494</name>
    <dbReference type="NCBI Taxonomy" id="1183436"/>
    <lineage>
        <taxon>Bacteria</taxon>
        <taxon>Pseudomonadati</taxon>
        <taxon>Pseudomonadota</taxon>
        <taxon>Alphaproteobacteria</taxon>
        <taxon>Hyphomicrobiales</taxon>
        <taxon>Rhizobiaceae</taxon>
        <taxon>Rhizobium/Agrobacterium group</taxon>
        <taxon>Agrobacterium</taxon>
        <taxon>Agrobacterium tumefaciens complex</taxon>
    </lineage>
</organism>
<sequence>MQFDQASAVAPRVALNTAAIASNVTTNGIIIDTQGFNALTFLLNVGARTDGTFAGSIQHGDTADLSDAATPAADDLIAPTGGNSINAAQTIKKFGYVGNKRYVRLNVTSTGVTSGATVGATALLGRPTVGPVA</sequence>
<gene>
    <name evidence="1" type="ORF">AGR2A_Cc100230</name>
</gene>
<dbReference type="AlphaFoldDB" id="A0A9W5F0W1"/>
<name>A0A9W5F0W1_9HYPH</name>